<evidence type="ECO:0000256" key="13">
    <source>
        <dbReference type="ARBA" id="ARBA00023237"/>
    </source>
</evidence>
<keyword evidence="5" id="KW-0410">Iron transport</keyword>
<keyword evidence="18" id="KW-1185">Reference proteome</keyword>
<dbReference type="PROSITE" id="PS01156">
    <property type="entry name" value="TONB_DEPENDENT_REC_2"/>
    <property type="match status" value="1"/>
</dbReference>
<dbReference type="InterPro" id="IPR012910">
    <property type="entry name" value="Plug_dom"/>
</dbReference>
<dbReference type="Proteomes" id="UP000060699">
    <property type="component" value="Chromosome"/>
</dbReference>
<dbReference type="STRING" id="76731.RD2015_628"/>
<dbReference type="PANTHER" id="PTHR32552:SF89">
    <property type="entry name" value="CATECHOLATE SIDEROPHORE RECEPTOR FIU"/>
    <property type="match status" value="1"/>
</dbReference>
<keyword evidence="10 16" id="KW-0798">TonB box</keyword>
<keyword evidence="13 14" id="KW-0998">Cell outer membrane</keyword>
<evidence type="ECO:0000256" key="1">
    <source>
        <dbReference type="ARBA" id="ARBA00004571"/>
    </source>
</evidence>
<evidence type="ECO:0000256" key="9">
    <source>
        <dbReference type="ARBA" id="ARBA00023065"/>
    </source>
</evidence>
<dbReference type="GO" id="GO:0009279">
    <property type="term" value="C:cell outer membrane"/>
    <property type="evidence" value="ECO:0007669"/>
    <property type="project" value="UniProtKB-SubCell"/>
</dbReference>
<dbReference type="PANTHER" id="PTHR32552">
    <property type="entry name" value="FERRICHROME IRON RECEPTOR-RELATED"/>
    <property type="match status" value="1"/>
</dbReference>
<dbReference type="KEGG" id="rdp:RD2015_628"/>
<organism evidence="17 18">
    <name type="scientific">Roseateles depolymerans</name>
    <dbReference type="NCBI Taxonomy" id="76731"/>
    <lineage>
        <taxon>Bacteria</taxon>
        <taxon>Pseudomonadati</taxon>
        <taxon>Pseudomonadota</taxon>
        <taxon>Betaproteobacteria</taxon>
        <taxon>Burkholderiales</taxon>
        <taxon>Sphaerotilaceae</taxon>
        <taxon>Roseateles</taxon>
    </lineage>
</organism>
<dbReference type="AlphaFoldDB" id="A0A0U3DWI9"/>
<name>A0A0U3DWI9_9BURK</name>
<keyword evidence="4 14" id="KW-1134">Transmembrane beta strand</keyword>
<reference evidence="17 18" key="1">
    <citation type="submission" date="2015-12" db="EMBL/GenBank/DDBJ databases">
        <title>Complete genome of Roseateles depolymerans KCTC 42856.</title>
        <authorList>
            <person name="Kim K.M."/>
        </authorList>
    </citation>
    <scope>NUCLEOTIDE SEQUENCE [LARGE SCALE GENOMIC DNA]</scope>
    <source>
        <strain evidence="17 18">KCTC 42856</strain>
    </source>
</reference>
<evidence type="ECO:0000256" key="4">
    <source>
        <dbReference type="ARBA" id="ARBA00022452"/>
    </source>
</evidence>
<evidence type="ECO:0000256" key="15">
    <source>
        <dbReference type="PROSITE-ProRule" id="PRU10144"/>
    </source>
</evidence>
<proteinExistence type="inferred from homology"/>
<evidence type="ECO:0000256" key="8">
    <source>
        <dbReference type="ARBA" id="ARBA00023004"/>
    </source>
</evidence>
<evidence type="ECO:0000256" key="6">
    <source>
        <dbReference type="ARBA" id="ARBA00022692"/>
    </source>
</evidence>
<protein>
    <submittedName>
        <fullName evidence="17">TonB-dependent receptor</fullName>
    </submittedName>
</protein>
<dbReference type="Pfam" id="PF00593">
    <property type="entry name" value="TonB_dep_Rec_b-barrel"/>
    <property type="match status" value="1"/>
</dbReference>
<dbReference type="InterPro" id="IPR036942">
    <property type="entry name" value="Beta-barrel_TonB_sf"/>
</dbReference>
<dbReference type="Gene3D" id="2.40.170.20">
    <property type="entry name" value="TonB-dependent receptor, beta-barrel domain"/>
    <property type="match status" value="1"/>
</dbReference>
<keyword evidence="12 17" id="KW-0675">Receptor</keyword>
<evidence type="ECO:0000256" key="16">
    <source>
        <dbReference type="RuleBase" id="RU003357"/>
    </source>
</evidence>
<dbReference type="InterPro" id="IPR010917">
    <property type="entry name" value="TonB_rcpt_CS"/>
</dbReference>
<keyword evidence="3 14" id="KW-0813">Transport</keyword>
<dbReference type="EMBL" id="CP013729">
    <property type="protein sequence ID" value="ALV05125.1"/>
    <property type="molecule type" value="Genomic_DNA"/>
</dbReference>
<evidence type="ECO:0000256" key="3">
    <source>
        <dbReference type="ARBA" id="ARBA00022448"/>
    </source>
</evidence>
<keyword evidence="9" id="KW-0406">Ion transport</keyword>
<evidence type="ECO:0000256" key="7">
    <source>
        <dbReference type="ARBA" id="ARBA00022729"/>
    </source>
</evidence>
<dbReference type="PROSITE" id="PS52016">
    <property type="entry name" value="TONB_DEPENDENT_REC_3"/>
    <property type="match status" value="1"/>
</dbReference>
<keyword evidence="11 14" id="KW-0472">Membrane</keyword>
<evidence type="ECO:0000313" key="17">
    <source>
        <dbReference type="EMBL" id="ALV05125.1"/>
    </source>
</evidence>
<evidence type="ECO:0000256" key="14">
    <source>
        <dbReference type="PROSITE-ProRule" id="PRU01360"/>
    </source>
</evidence>
<gene>
    <name evidence="17" type="ORF">RD2015_628</name>
</gene>
<dbReference type="OrthoDB" id="15609at2"/>
<keyword evidence="8" id="KW-0408">Iron</keyword>
<evidence type="ECO:0000256" key="12">
    <source>
        <dbReference type="ARBA" id="ARBA00023170"/>
    </source>
</evidence>
<comment type="subcellular location">
    <subcellularLocation>
        <location evidence="1 14">Cell outer membrane</location>
        <topology evidence="1 14">Multi-pass membrane protein</topology>
    </subcellularLocation>
</comment>
<dbReference type="Gene3D" id="2.170.130.10">
    <property type="entry name" value="TonB-dependent receptor, plug domain"/>
    <property type="match status" value="1"/>
</dbReference>
<dbReference type="GO" id="GO:0015344">
    <property type="term" value="F:siderophore uptake transmembrane transporter activity"/>
    <property type="evidence" value="ECO:0007669"/>
    <property type="project" value="TreeGrafter"/>
</dbReference>
<sequence length="769" mass="83444">MTSPGLSQRTPITENTMKHPLMPTTLVLALGLVHALPAFAQSSDGSSPTSAGSSATELERVTVSVGRGMLRSVQSMSQAEFENAPAGTSPLQTLSRLPGVNFQAADGLGNYEWSTRFTVRSFSQNQVGFTLDDVPLGDMSYGNFNGLHISRAISSENMGRASLSQGAGALEAASSSNLGGTLQFYSTDPSDRFGVRVSQTLGSDSDRRTFLRLDSGATAFGQAYVSYTNQSTDKWKGDGQQRQEQWNLKWTKSIGDSRVSAFVNTSRRKEVDYQDLSLALIQSKGDTWDNFYPDFAAAVKAANTLCGANGSTYVAACDDAYYAGSGLRNDELAGASLDLRLADHTTWKTTVYHHHNKGAGLWFTPYQASPDGTPVSVRTTEYSIHRWGVVSNAEMELGDHLVKAGVWFEDNDFDQARRFYAASPNAIPSVYEFPSNPFLTQWQYAFNTKTTQFSLSDTWTLTRDLTLGAGFKSLRVATDGQLERGTGLPSGKITAKKGFLPQLGVNWRLTESNELYATVAKNMRAFQAAGTGTSPYATTAAGFEAIKGSLKPETSDTYEAGWRTRGRGYEGSVSAYLVNFHDRLLSVQQGSGIQGNPVVLSNVGNVRATGMEGSLSFRLSSTVSWYNSLSLSKAEYRDDVVSNNVTVAIKGKRVTDAPDTMFKSQLGYDDGALFGTLGVDYLSKRYYTYTNDNSVPDRTLVNLTAGYRMKNVGLLRELSLQGSVNNLLDKHYISTIGSNGFTNSDPTGTYATLLPGAPRQVFVTLTGKF</sequence>
<evidence type="ECO:0000313" key="18">
    <source>
        <dbReference type="Proteomes" id="UP000060699"/>
    </source>
</evidence>
<keyword evidence="6 14" id="KW-0812">Transmembrane</keyword>
<dbReference type="InterPro" id="IPR000531">
    <property type="entry name" value="Beta-barrel_TonB"/>
</dbReference>
<evidence type="ECO:0000256" key="5">
    <source>
        <dbReference type="ARBA" id="ARBA00022496"/>
    </source>
</evidence>
<evidence type="ECO:0000256" key="11">
    <source>
        <dbReference type="ARBA" id="ARBA00023136"/>
    </source>
</evidence>
<dbReference type="InterPro" id="IPR037066">
    <property type="entry name" value="Plug_dom_sf"/>
</dbReference>
<feature type="short sequence motif" description="TonB C-terminal box" evidence="15">
    <location>
        <begin position="752"/>
        <end position="769"/>
    </location>
</feature>
<evidence type="ECO:0000256" key="10">
    <source>
        <dbReference type="ARBA" id="ARBA00023077"/>
    </source>
</evidence>
<dbReference type="PATRIC" id="fig|76731.3.peg.639"/>
<keyword evidence="7" id="KW-0732">Signal</keyword>
<accession>A0A0U3DWI9</accession>
<dbReference type="Pfam" id="PF07715">
    <property type="entry name" value="Plug"/>
    <property type="match status" value="1"/>
</dbReference>
<evidence type="ECO:0000256" key="2">
    <source>
        <dbReference type="ARBA" id="ARBA00009810"/>
    </source>
</evidence>
<dbReference type="SUPFAM" id="SSF56935">
    <property type="entry name" value="Porins"/>
    <property type="match status" value="1"/>
</dbReference>
<dbReference type="InterPro" id="IPR039426">
    <property type="entry name" value="TonB-dep_rcpt-like"/>
</dbReference>
<comment type="similarity">
    <text evidence="2 14 16">Belongs to the TonB-dependent receptor family.</text>
</comment>